<evidence type="ECO:0000313" key="3">
    <source>
        <dbReference type="EMBL" id="WEX85304.1"/>
    </source>
</evidence>
<dbReference type="InterPro" id="IPR015424">
    <property type="entry name" value="PyrdxlP-dep_Trfase"/>
</dbReference>
<name>A0ABY8D346_9HYPH</name>
<keyword evidence="2" id="KW-0663">Pyridoxal phosphate</keyword>
<dbReference type="GO" id="GO:0016740">
    <property type="term" value="F:transferase activity"/>
    <property type="evidence" value="ECO:0007669"/>
    <property type="project" value="UniProtKB-KW"/>
</dbReference>
<evidence type="ECO:0000256" key="2">
    <source>
        <dbReference type="ARBA" id="ARBA00022898"/>
    </source>
</evidence>
<accession>A0ABY8D346</accession>
<evidence type="ECO:0000256" key="1">
    <source>
        <dbReference type="ARBA" id="ARBA00001933"/>
    </source>
</evidence>
<sequence length="546" mass="58627">MFIRSSFSPSSAASGYEVSGMNTRSARTVSCPQVNPIHRPNPGWIYRSLGVEPLINCAGVRTSYGGCNPSERVLDAMRAAAEAFVDIEELNDCVGRELAKLTGAQWGFISAGSAAGITLAVAGAIAGNDPEKMVMLPHNTGKTVIIPHDNRTAYEAAIRAAGADIRIASSSEEIKRIAARRNAAAIFLVRSAISASSVEYSRICEIGRRFNIPIIVDAAGSAPQFPDQLLSSGASITIYSIGKYLRGPQSTGLVLGCEALCRAAYRNGPPFQSFGRSLKVGKDEIVGAYVAIHDWVESSRRQQWTVEWLDHLTIIEQAVRELPGVQAKIAPADDIFHNPRLQIILDKDLTPVTGFEIAERLRSGEPRIVLNDYSIREQSFFVDPANLSAGEPEVVAEALVEVITNTVPPTKVSLGRPVQDISGEWLLDITFSVGSGIHRLELETSGNEVRGVHYGERHSGACLGKIDGTQIELRSKLAAAPMDLYYHFAGRIGTTELAGTVQMGAATATHAGGEISSGLSFKRQYGTADWKAVRTSGAQTIKEAHA</sequence>
<reference evidence="3 4" key="1">
    <citation type="submission" date="2023-03" db="EMBL/GenBank/DDBJ databases">
        <authorList>
            <person name="Kaur S."/>
            <person name="Espinosa-Saiz D."/>
            <person name="Velazquez E."/>
            <person name="Menendez E."/>
            <person name="diCenzo G.C."/>
        </authorList>
    </citation>
    <scope>NUCLEOTIDE SEQUENCE [LARGE SCALE GENOMIC DNA]</scope>
    <source>
        <strain evidence="3 4">LMG 27395</strain>
        <plasmid evidence="3 4">unnamed</plasmid>
    </source>
</reference>
<keyword evidence="4" id="KW-1185">Reference proteome</keyword>
<keyword evidence="3" id="KW-0614">Plasmid</keyword>
<dbReference type="RefSeq" id="WP_280736214.1">
    <property type="nucleotide sequence ID" value="NZ_CP120369.1"/>
</dbReference>
<dbReference type="PANTHER" id="PTHR32328:SF0">
    <property type="entry name" value="L-SERYL-TRNA(SEC) SELENIUM TRANSFERASE"/>
    <property type="match status" value="1"/>
</dbReference>
<gene>
    <name evidence="3" type="ORF">PYH38_006192</name>
</gene>
<comment type="cofactor">
    <cofactor evidence="1">
        <name>pyridoxal 5'-phosphate</name>
        <dbReference type="ChEBI" id="CHEBI:597326"/>
    </cofactor>
</comment>
<dbReference type="InterPro" id="IPR015421">
    <property type="entry name" value="PyrdxlP-dep_Trfase_major"/>
</dbReference>
<proteinExistence type="predicted"/>
<dbReference type="SUPFAM" id="SSF53383">
    <property type="entry name" value="PLP-dependent transferases"/>
    <property type="match status" value="1"/>
</dbReference>
<dbReference type="Gene3D" id="3.40.640.10">
    <property type="entry name" value="Type I PLP-dependent aspartate aminotransferase-like (Major domain)"/>
    <property type="match status" value="1"/>
</dbReference>
<dbReference type="PANTHER" id="PTHR32328">
    <property type="entry name" value="L-SERYL-TRNA(SEC) SELENIUM TRANSFERASE"/>
    <property type="match status" value="1"/>
</dbReference>
<protein>
    <submittedName>
        <fullName evidence="3">PLP-dependent transferase</fullName>
    </submittedName>
</protein>
<geneLocation type="plasmid" evidence="3 4">
    <name>unnamed</name>
</geneLocation>
<dbReference type="Proteomes" id="UP001235547">
    <property type="component" value="Plasmid unnamed"/>
</dbReference>
<organism evidence="3 4">
    <name type="scientific">Sinorhizobium numidicum</name>
    <dbReference type="NCBI Taxonomy" id="680248"/>
    <lineage>
        <taxon>Bacteria</taxon>
        <taxon>Pseudomonadati</taxon>
        <taxon>Pseudomonadota</taxon>
        <taxon>Alphaproteobacteria</taxon>
        <taxon>Hyphomicrobiales</taxon>
        <taxon>Rhizobiaceae</taxon>
        <taxon>Sinorhizobium/Ensifer group</taxon>
        <taxon>Sinorhizobium</taxon>
    </lineage>
</organism>
<keyword evidence="3" id="KW-0808">Transferase</keyword>
<evidence type="ECO:0000313" key="4">
    <source>
        <dbReference type="Proteomes" id="UP001235547"/>
    </source>
</evidence>
<dbReference type="EMBL" id="CP120372">
    <property type="protein sequence ID" value="WEX85304.1"/>
    <property type="molecule type" value="Genomic_DNA"/>
</dbReference>